<keyword evidence="2" id="KW-1185">Reference proteome</keyword>
<evidence type="ECO:0000313" key="2">
    <source>
        <dbReference type="Proteomes" id="UP000799770"/>
    </source>
</evidence>
<name>A0A6A5YGT5_9PLEO</name>
<dbReference type="AlphaFoldDB" id="A0A6A5YGT5"/>
<proteinExistence type="predicted"/>
<gene>
    <name evidence="1" type="ORF">BDV96DRAFT_591426</name>
</gene>
<reference evidence="1" key="1">
    <citation type="journal article" date="2020" name="Stud. Mycol.">
        <title>101 Dothideomycetes genomes: a test case for predicting lifestyles and emergence of pathogens.</title>
        <authorList>
            <person name="Haridas S."/>
            <person name="Albert R."/>
            <person name="Binder M."/>
            <person name="Bloem J."/>
            <person name="Labutti K."/>
            <person name="Salamov A."/>
            <person name="Andreopoulos B."/>
            <person name="Baker S."/>
            <person name="Barry K."/>
            <person name="Bills G."/>
            <person name="Bluhm B."/>
            <person name="Cannon C."/>
            <person name="Castanera R."/>
            <person name="Culley D."/>
            <person name="Daum C."/>
            <person name="Ezra D."/>
            <person name="Gonzalez J."/>
            <person name="Henrissat B."/>
            <person name="Kuo A."/>
            <person name="Liang C."/>
            <person name="Lipzen A."/>
            <person name="Lutzoni F."/>
            <person name="Magnuson J."/>
            <person name="Mondo S."/>
            <person name="Nolan M."/>
            <person name="Ohm R."/>
            <person name="Pangilinan J."/>
            <person name="Park H.-J."/>
            <person name="Ramirez L."/>
            <person name="Alfaro M."/>
            <person name="Sun H."/>
            <person name="Tritt A."/>
            <person name="Yoshinaga Y."/>
            <person name="Zwiers L.-H."/>
            <person name="Turgeon B."/>
            <person name="Goodwin S."/>
            <person name="Spatafora J."/>
            <person name="Crous P."/>
            <person name="Grigoriev I."/>
        </authorList>
    </citation>
    <scope>NUCLEOTIDE SEQUENCE</scope>
    <source>
        <strain evidence="1">CBS 627.86</strain>
    </source>
</reference>
<dbReference type="EMBL" id="ML977365">
    <property type="protein sequence ID" value="KAF2106245.1"/>
    <property type="molecule type" value="Genomic_DNA"/>
</dbReference>
<accession>A0A6A5YGT5</accession>
<protein>
    <submittedName>
        <fullName evidence="1">Uncharacterized protein</fullName>
    </submittedName>
</protein>
<evidence type="ECO:0000313" key="1">
    <source>
        <dbReference type="EMBL" id="KAF2106245.1"/>
    </source>
</evidence>
<dbReference type="OrthoDB" id="1721490at2759"/>
<dbReference type="Proteomes" id="UP000799770">
    <property type="component" value="Unassembled WGS sequence"/>
</dbReference>
<organism evidence="1 2">
    <name type="scientific">Lophiotrema nucula</name>
    <dbReference type="NCBI Taxonomy" id="690887"/>
    <lineage>
        <taxon>Eukaryota</taxon>
        <taxon>Fungi</taxon>
        <taxon>Dikarya</taxon>
        <taxon>Ascomycota</taxon>
        <taxon>Pezizomycotina</taxon>
        <taxon>Dothideomycetes</taxon>
        <taxon>Pleosporomycetidae</taxon>
        <taxon>Pleosporales</taxon>
        <taxon>Lophiotremataceae</taxon>
        <taxon>Lophiotrema</taxon>
    </lineage>
</organism>
<sequence>MAKLIRAGSCHTNGPTVYIEATLPNGGRSGYGRFWGYGCNFSRTRLKISILEQ</sequence>